<proteinExistence type="predicted"/>
<dbReference type="Proteomes" id="UP000265520">
    <property type="component" value="Unassembled WGS sequence"/>
</dbReference>
<accession>A0A392T719</accession>
<feature type="non-terminal residue" evidence="1">
    <location>
        <position position="1"/>
    </location>
</feature>
<evidence type="ECO:0000313" key="1">
    <source>
        <dbReference type="EMBL" id="MCI56858.1"/>
    </source>
</evidence>
<keyword evidence="2" id="KW-1185">Reference proteome</keyword>
<dbReference type="AlphaFoldDB" id="A0A392T719"/>
<evidence type="ECO:0000313" key="2">
    <source>
        <dbReference type="Proteomes" id="UP000265520"/>
    </source>
</evidence>
<reference evidence="1 2" key="1">
    <citation type="journal article" date="2018" name="Front. Plant Sci.">
        <title>Red Clover (Trifolium pratense) and Zigzag Clover (T. medium) - A Picture of Genomic Similarities and Differences.</title>
        <authorList>
            <person name="Dluhosova J."/>
            <person name="Istvanek J."/>
            <person name="Nedelnik J."/>
            <person name="Repkova J."/>
        </authorList>
    </citation>
    <scope>NUCLEOTIDE SEQUENCE [LARGE SCALE GENOMIC DNA]</scope>
    <source>
        <strain evidence="2">cv. 10/8</strain>
        <tissue evidence="1">Leaf</tissue>
    </source>
</reference>
<protein>
    <submittedName>
        <fullName evidence="1">Uncharacterized protein</fullName>
    </submittedName>
</protein>
<comment type="caution">
    <text evidence="1">The sequence shown here is derived from an EMBL/GenBank/DDBJ whole genome shotgun (WGS) entry which is preliminary data.</text>
</comment>
<sequence length="25" mass="2472">SLKILNYNLRGLGGGSKQPDVGAGG</sequence>
<organism evidence="1 2">
    <name type="scientific">Trifolium medium</name>
    <dbReference type="NCBI Taxonomy" id="97028"/>
    <lineage>
        <taxon>Eukaryota</taxon>
        <taxon>Viridiplantae</taxon>
        <taxon>Streptophyta</taxon>
        <taxon>Embryophyta</taxon>
        <taxon>Tracheophyta</taxon>
        <taxon>Spermatophyta</taxon>
        <taxon>Magnoliopsida</taxon>
        <taxon>eudicotyledons</taxon>
        <taxon>Gunneridae</taxon>
        <taxon>Pentapetalae</taxon>
        <taxon>rosids</taxon>
        <taxon>fabids</taxon>
        <taxon>Fabales</taxon>
        <taxon>Fabaceae</taxon>
        <taxon>Papilionoideae</taxon>
        <taxon>50 kb inversion clade</taxon>
        <taxon>NPAAA clade</taxon>
        <taxon>Hologalegina</taxon>
        <taxon>IRL clade</taxon>
        <taxon>Trifolieae</taxon>
        <taxon>Trifolium</taxon>
    </lineage>
</organism>
<name>A0A392T719_9FABA</name>
<dbReference type="EMBL" id="LXQA010519483">
    <property type="protein sequence ID" value="MCI56858.1"/>
    <property type="molecule type" value="Genomic_DNA"/>
</dbReference>